<reference evidence="1 2" key="1">
    <citation type="submission" date="2021-03" db="EMBL/GenBank/DDBJ databases">
        <title>Genomic Encyclopedia of Type Strains, Phase IV (KMG-IV): sequencing the most valuable type-strain genomes for metagenomic binning, comparative biology and taxonomic classification.</title>
        <authorList>
            <person name="Goeker M."/>
        </authorList>
    </citation>
    <scope>NUCLEOTIDE SEQUENCE [LARGE SCALE GENOMIC DNA]</scope>
    <source>
        <strain evidence="1 2">DSM 14349</strain>
    </source>
</reference>
<comment type="caution">
    <text evidence="1">The sequence shown here is derived from an EMBL/GenBank/DDBJ whole genome shotgun (WGS) entry which is preliminary data.</text>
</comment>
<name>A0ABS4FVU9_9BACL</name>
<organism evidence="1 2">
    <name type="scientific">Paenibacillus turicensis</name>
    <dbReference type="NCBI Taxonomy" id="160487"/>
    <lineage>
        <taxon>Bacteria</taxon>
        <taxon>Bacillati</taxon>
        <taxon>Bacillota</taxon>
        <taxon>Bacilli</taxon>
        <taxon>Bacillales</taxon>
        <taxon>Paenibacillaceae</taxon>
        <taxon>Paenibacillus</taxon>
    </lineage>
</organism>
<keyword evidence="2" id="KW-1185">Reference proteome</keyword>
<sequence>MARTPRKKMLTLDMITKDAAQYDKKVKVTFDNHTYTEVYKSFSHAKIDAMLDDLSSFVASYDAQIGQLPDSKFLDYLSLHIIFHFSTLTEEREYAFEEKVQLFEKMLQSDLTEQIFEAFPASELTKVYERIFKKIEQYQLLLENNEAARTSLANHIEGLNLENRDVIKEVLLGTGSAKEE</sequence>
<dbReference type="RefSeq" id="WP_210090282.1">
    <property type="nucleotide sequence ID" value="NZ_JAGGKG010000017.1"/>
</dbReference>
<gene>
    <name evidence="1" type="ORF">J2Z32_003354</name>
</gene>
<proteinExistence type="predicted"/>
<dbReference type="EMBL" id="JAGGKG010000017">
    <property type="protein sequence ID" value="MBP1906690.1"/>
    <property type="molecule type" value="Genomic_DNA"/>
</dbReference>
<dbReference type="Proteomes" id="UP001519272">
    <property type="component" value="Unassembled WGS sequence"/>
</dbReference>
<evidence type="ECO:0000313" key="2">
    <source>
        <dbReference type="Proteomes" id="UP001519272"/>
    </source>
</evidence>
<evidence type="ECO:0000313" key="1">
    <source>
        <dbReference type="EMBL" id="MBP1906690.1"/>
    </source>
</evidence>
<accession>A0ABS4FVU9</accession>
<protein>
    <submittedName>
        <fullName evidence="1">Uncharacterized protein</fullName>
    </submittedName>
</protein>